<accession>A0AAV2E637</accession>
<dbReference type="Proteomes" id="UP001497516">
    <property type="component" value="Chromosome 4"/>
</dbReference>
<dbReference type="AlphaFoldDB" id="A0AAV2E637"/>
<evidence type="ECO:0000313" key="1">
    <source>
        <dbReference type="EMBL" id="CAL1381294.1"/>
    </source>
</evidence>
<reference evidence="1 2" key="1">
    <citation type="submission" date="2024-04" db="EMBL/GenBank/DDBJ databases">
        <authorList>
            <person name="Fracassetti M."/>
        </authorList>
    </citation>
    <scope>NUCLEOTIDE SEQUENCE [LARGE SCALE GENOMIC DNA]</scope>
</reference>
<dbReference type="EMBL" id="OZ034817">
    <property type="protein sequence ID" value="CAL1381294.1"/>
    <property type="molecule type" value="Genomic_DNA"/>
</dbReference>
<evidence type="ECO:0000313" key="2">
    <source>
        <dbReference type="Proteomes" id="UP001497516"/>
    </source>
</evidence>
<gene>
    <name evidence="1" type="ORF">LTRI10_LOCUS22680</name>
</gene>
<proteinExistence type="predicted"/>
<protein>
    <submittedName>
        <fullName evidence="1">Uncharacterized protein</fullName>
    </submittedName>
</protein>
<keyword evidence="2" id="KW-1185">Reference proteome</keyword>
<name>A0AAV2E637_9ROSI</name>
<sequence length="139" mass="15787">MRGENRFVQVSPKIIGRMESHTKINCCCSNPCEPPPATDDPRPSLLRFNKGSDFPEARVAASTSNRWRRHQILETPSACYVRVGCVKEERKERWCRQATGSSEGRRLRHFLVVGEKIVGIRGDSGEDCSRKSWRGIRGD</sequence>
<organism evidence="1 2">
    <name type="scientific">Linum trigynum</name>
    <dbReference type="NCBI Taxonomy" id="586398"/>
    <lineage>
        <taxon>Eukaryota</taxon>
        <taxon>Viridiplantae</taxon>
        <taxon>Streptophyta</taxon>
        <taxon>Embryophyta</taxon>
        <taxon>Tracheophyta</taxon>
        <taxon>Spermatophyta</taxon>
        <taxon>Magnoliopsida</taxon>
        <taxon>eudicotyledons</taxon>
        <taxon>Gunneridae</taxon>
        <taxon>Pentapetalae</taxon>
        <taxon>rosids</taxon>
        <taxon>fabids</taxon>
        <taxon>Malpighiales</taxon>
        <taxon>Linaceae</taxon>
        <taxon>Linum</taxon>
    </lineage>
</organism>